<gene>
    <name evidence="1" type="ORF">Anapl_06201</name>
</gene>
<dbReference type="EMBL" id="KB743235">
    <property type="protein sequence ID" value="EOB00089.1"/>
    <property type="molecule type" value="Genomic_DNA"/>
</dbReference>
<dbReference type="Proteomes" id="UP000296049">
    <property type="component" value="Unassembled WGS sequence"/>
</dbReference>
<dbReference type="AlphaFoldDB" id="R0L3C0"/>
<evidence type="ECO:0000313" key="2">
    <source>
        <dbReference type="Proteomes" id="UP000296049"/>
    </source>
</evidence>
<sequence>MVTGKYSWCSSPRTPPQELKEKYVLSNCCLLLSTAGEPPTEEVRQKIISPKSLQTEWPRGANTSLAFLERTTWNNPLMSVGYLRADTHLAKQANTMMPSSSGFLSVAPCLASKNNHLTPTGDSLGGP</sequence>
<protein>
    <submittedName>
        <fullName evidence="1">Uncharacterized protein</fullName>
    </submittedName>
</protein>
<name>R0L3C0_ANAPL</name>
<proteinExistence type="predicted"/>
<accession>R0L3C0</accession>
<evidence type="ECO:0000313" key="1">
    <source>
        <dbReference type="EMBL" id="EOB00089.1"/>
    </source>
</evidence>
<reference evidence="2" key="1">
    <citation type="journal article" date="2013" name="Nat. Genet.">
        <title>The duck genome and transcriptome provide insight into an avian influenza virus reservoir species.</title>
        <authorList>
            <person name="Huang Y."/>
            <person name="Li Y."/>
            <person name="Burt D.W."/>
            <person name="Chen H."/>
            <person name="Zhang Y."/>
            <person name="Qian W."/>
            <person name="Kim H."/>
            <person name="Gan S."/>
            <person name="Zhao Y."/>
            <person name="Li J."/>
            <person name="Yi K."/>
            <person name="Feng H."/>
            <person name="Zhu P."/>
            <person name="Li B."/>
            <person name="Liu Q."/>
            <person name="Fairley S."/>
            <person name="Magor K.E."/>
            <person name="Du Z."/>
            <person name="Hu X."/>
            <person name="Goodman L."/>
            <person name="Tafer H."/>
            <person name="Vignal A."/>
            <person name="Lee T."/>
            <person name="Kim K.W."/>
            <person name="Sheng Z."/>
            <person name="An Y."/>
            <person name="Searle S."/>
            <person name="Herrero J."/>
            <person name="Groenen M.A."/>
            <person name="Crooijmans R.P."/>
            <person name="Faraut T."/>
            <person name="Cai Q."/>
            <person name="Webster R.G."/>
            <person name="Aldridge J.R."/>
            <person name="Warren W.C."/>
            <person name="Bartschat S."/>
            <person name="Kehr S."/>
            <person name="Marz M."/>
            <person name="Stadler P.F."/>
            <person name="Smith J."/>
            <person name="Kraus R.H."/>
            <person name="Zhao Y."/>
            <person name="Ren L."/>
            <person name="Fei J."/>
            <person name="Morisson M."/>
            <person name="Kaiser P."/>
            <person name="Griffin D.K."/>
            <person name="Rao M."/>
            <person name="Pitel F."/>
            <person name="Wang J."/>
            <person name="Li N."/>
        </authorList>
    </citation>
    <scope>NUCLEOTIDE SEQUENCE [LARGE SCALE GENOMIC DNA]</scope>
</reference>
<keyword evidence="2" id="KW-1185">Reference proteome</keyword>
<organism evidence="1 2">
    <name type="scientific">Anas platyrhynchos</name>
    <name type="common">Mallard</name>
    <name type="synonym">Anas boschas</name>
    <dbReference type="NCBI Taxonomy" id="8839"/>
    <lineage>
        <taxon>Eukaryota</taxon>
        <taxon>Metazoa</taxon>
        <taxon>Chordata</taxon>
        <taxon>Craniata</taxon>
        <taxon>Vertebrata</taxon>
        <taxon>Euteleostomi</taxon>
        <taxon>Archelosauria</taxon>
        <taxon>Archosauria</taxon>
        <taxon>Dinosauria</taxon>
        <taxon>Saurischia</taxon>
        <taxon>Theropoda</taxon>
        <taxon>Coelurosauria</taxon>
        <taxon>Aves</taxon>
        <taxon>Neognathae</taxon>
        <taxon>Galloanserae</taxon>
        <taxon>Anseriformes</taxon>
        <taxon>Anatidae</taxon>
        <taxon>Anatinae</taxon>
        <taxon>Anas</taxon>
    </lineage>
</organism>